<dbReference type="SMART" id="SM00388">
    <property type="entry name" value="HisKA"/>
    <property type="match status" value="1"/>
</dbReference>
<evidence type="ECO:0000256" key="2">
    <source>
        <dbReference type="ARBA" id="ARBA00004236"/>
    </source>
</evidence>
<feature type="domain" description="Histidine kinase" evidence="8">
    <location>
        <begin position="69"/>
        <end position="253"/>
    </location>
</feature>
<dbReference type="PROSITE" id="PS50109">
    <property type="entry name" value="HIS_KIN"/>
    <property type="match status" value="1"/>
</dbReference>
<accession>A0ABV5NVN2</accession>
<dbReference type="InterPro" id="IPR036890">
    <property type="entry name" value="HATPase_C_sf"/>
</dbReference>
<protein>
    <recommendedName>
        <fullName evidence="3">histidine kinase</fullName>
        <ecNumber evidence="3">2.7.13.3</ecNumber>
    </recommendedName>
</protein>
<comment type="caution">
    <text evidence="9">The sequence shown here is derived from an EMBL/GenBank/DDBJ whole genome shotgun (WGS) entry which is preliminary data.</text>
</comment>
<dbReference type="Gene3D" id="1.10.287.130">
    <property type="match status" value="1"/>
</dbReference>
<dbReference type="Pfam" id="PF00512">
    <property type="entry name" value="HisKA"/>
    <property type="match status" value="1"/>
</dbReference>
<dbReference type="SUPFAM" id="SSF55874">
    <property type="entry name" value="ATPase domain of HSP90 chaperone/DNA topoisomerase II/histidine kinase"/>
    <property type="match status" value="1"/>
</dbReference>
<dbReference type="RefSeq" id="WP_345385631.1">
    <property type="nucleotide sequence ID" value="NZ_BAAAXS010000001.1"/>
</dbReference>
<dbReference type="EMBL" id="JBHMCF010000036">
    <property type="protein sequence ID" value="MFB9473709.1"/>
    <property type="molecule type" value="Genomic_DNA"/>
</dbReference>
<dbReference type="SUPFAM" id="SSF47384">
    <property type="entry name" value="Homodimeric domain of signal transducing histidine kinase"/>
    <property type="match status" value="1"/>
</dbReference>
<evidence type="ECO:0000313" key="10">
    <source>
        <dbReference type="Proteomes" id="UP001589568"/>
    </source>
</evidence>
<evidence type="ECO:0000259" key="8">
    <source>
        <dbReference type="PROSITE" id="PS50109"/>
    </source>
</evidence>
<dbReference type="Gene3D" id="3.30.565.10">
    <property type="entry name" value="Histidine kinase-like ATPase, C-terminal domain"/>
    <property type="match status" value="1"/>
</dbReference>
<keyword evidence="5" id="KW-0808">Transferase</keyword>
<dbReference type="PANTHER" id="PTHR45453">
    <property type="entry name" value="PHOSPHATE REGULON SENSOR PROTEIN PHOR"/>
    <property type="match status" value="1"/>
</dbReference>
<dbReference type="GO" id="GO:0016301">
    <property type="term" value="F:kinase activity"/>
    <property type="evidence" value="ECO:0007669"/>
    <property type="project" value="UniProtKB-KW"/>
</dbReference>
<proteinExistence type="predicted"/>
<evidence type="ECO:0000256" key="1">
    <source>
        <dbReference type="ARBA" id="ARBA00000085"/>
    </source>
</evidence>
<name>A0ABV5NVN2_9ACTN</name>
<dbReference type="CDD" id="cd00082">
    <property type="entry name" value="HisKA"/>
    <property type="match status" value="1"/>
</dbReference>
<evidence type="ECO:0000313" key="9">
    <source>
        <dbReference type="EMBL" id="MFB9473709.1"/>
    </source>
</evidence>
<dbReference type="InterPro" id="IPR003661">
    <property type="entry name" value="HisK_dim/P_dom"/>
</dbReference>
<dbReference type="Proteomes" id="UP001589568">
    <property type="component" value="Unassembled WGS sequence"/>
</dbReference>
<keyword evidence="7" id="KW-0902">Two-component regulatory system</keyword>
<evidence type="ECO:0000256" key="7">
    <source>
        <dbReference type="ARBA" id="ARBA00023012"/>
    </source>
</evidence>
<sequence length="261" mass="28182">MRHDHAALLAAVPNPCLVMAGDMTIVAANQPCLDACGREQDELMGMPVLIPRADELHERANAVRRFTADASHEVRTPLAALRVQVEAARRHPDDIDVTDLLDHVSDDLDRLENVTTDLLLLSRLEAGLDDRELTDVNLTALVESASADVGDVRLRLDPTVLTRASSTYLTRLLAILLGATRHPATVTLDRTADYAELRLTSDDPSETSDEPVGDQGGSGLCLAIARAITTAHHGSLHVETHGAHVTLRLPLRAGPRTHPSI</sequence>
<organism evidence="9 10">
    <name type="scientific">Nonomuraea salmonea</name>
    <dbReference type="NCBI Taxonomy" id="46181"/>
    <lineage>
        <taxon>Bacteria</taxon>
        <taxon>Bacillati</taxon>
        <taxon>Actinomycetota</taxon>
        <taxon>Actinomycetes</taxon>
        <taxon>Streptosporangiales</taxon>
        <taxon>Streptosporangiaceae</taxon>
        <taxon>Nonomuraea</taxon>
    </lineage>
</organism>
<evidence type="ECO:0000256" key="6">
    <source>
        <dbReference type="ARBA" id="ARBA00022777"/>
    </source>
</evidence>
<keyword evidence="6 9" id="KW-0418">Kinase</keyword>
<dbReference type="PANTHER" id="PTHR45453:SF1">
    <property type="entry name" value="PHOSPHATE REGULON SENSOR PROTEIN PHOR"/>
    <property type="match status" value="1"/>
</dbReference>
<dbReference type="InterPro" id="IPR050351">
    <property type="entry name" value="BphY/WalK/GraS-like"/>
</dbReference>
<dbReference type="InterPro" id="IPR036097">
    <property type="entry name" value="HisK_dim/P_sf"/>
</dbReference>
<dbReference type="EC" id="2.7.13.3" evidence="3"/>
<gene>
    <name evidence="9" type="ORF">ACFFR3_29805</name>
</gene>
<evidence type="ECO:0000256" key="5">
    <source>
        <dbReference type="ARBA" id="ARBA00022679"/>
    </source>
</evidence>
<dbReference type="InterPro" id="IPR005467">
    <property type="entry name" value="His_kinase_dom"/>
</dbReference>
<keyword evidence="4" id="KW-0597">Phosphoprotein</keyword>
<reference evidence="9 10" key="1">
    <citation type="submission" date="2024-09" db="EMBL/GenBank/DDBJ databases">
        <authorList>
            <person name="Sun Q."/>
            <person name="Mori K."/>
        </authorList>
    </citation>
    <scope>NUCLEOTIDE SEQUENCE [LARGE SCALE GENOMIC DNA]</scope>
    <source>
        <strain evidence="9 10">JCM 3324</strain>
    </source>
</reference>
<comment type="subcellular location">
    <subcellularLocation>
        <location evidence="2">Cell membrane</location>
    </subcellularLocation>
</comment>
<keyword evidence="10" id="KW-1185">Reference proteome</keyword>
<evidence type="ECO:0000256" key="3">
    <source>
        <dbReference type="ARBA" id="ARBA00012438"/>
    </source>
</evidence>
<evidence type="ECO:0000256" key="4">
    <source>
        <dbReference type="ARBA" id="ARBA00022553"/>
    </source>
</evidence>
<comment type="catalytic activity">
    <reaction evidence="1">
        <text>ATP + protein L-histidine = ADP + protein N-phospho-L-histidine.</text>
        <dbReference type="EC" id="2.7.13.3"/>
    </reaction>
</comment>